<proteinExistence type="predicted"/>
<dbReference type="PANTHER" id="PTHR42951">
    <property type="entry name" value="METALLO-BETA-LACTAMASE DOMAIN-CONTAINING"/>
    <property type="match status" value="1"/>
</dbReference>
<dbReference type="PANTHER" id="PTHR42951:SF14">
    <property type="entry name" value="METALLO-BETA-LACTAMASE SUPERFAMILY PROTEIN"/>
    <property type="match status" value="1"/>
</dbReference>
<gene>
    <name evidence="2" type="ORF">HDF23_002002</name>
</gene>
<evidence type="ECO:0000259" key="1">
    <source>
        <dbReference type="SMART" id="SM00849"/>
    </source>
</evidence>
<accession>A0ABR6PJ73</accession>
<name>A0ABR6PJ73_9SPHI</name>
<protein>
    <submittedName>
        <fullName evidence="2">Glyoxylase-like metal-dependent hydrolase (Beta-lactamase superfamily II)</fullName>
    </submittedName>
</protein>
<dbReference type="CDD" id="cd07739">
    <property type="entry name" value="metallo-hydrolase-like_MBL-fold"/>
    <property type="match status" value="1"/>
</dbReference>
<dbReference type="InterPro" id="IPR050855">
    <property type="entry name" value="NDM-1-like"/>
</dbReference>
<dbReference type="SUPFAM" id="SSF56281">
    <property type="entry name" value="Metallo-hydrolase/oxidoreductase"/>
    <property type="match status" value="1"/>
</dbReference>
<dbReference type="Proteomes" id="UP000541583">
    <property type="component" value="Unassembled WGS sequence"/>
</dbReference>
<dbReference type="Pfam" id="PF00753">
    <property type="entry name" value="Lactamase_B"/>
    <property type="match status" value="1"/>
</dbReference>
<sequence>MKTIKKLLMVPGILIVSIIGFYANAQEIKTIPGTPLKLTYYNSAESTFGVTSVLVTGKQDAILIDAQFTLPDAEKVAAMIKSSGKKLKAIFISYGDPDYYFGLEAIRKYYPNTPVYATEPTIEHIKATYKGKLEYWGKILKQAAPKQVIVPSVFNGNFMELDGNKLEIVKVPGAPVRSFVWIPAVKAVVGGINVFGNDFHLWMADDATAEKRALWVDALNKVISLNPKVVIPGHFGNKADLTIASVNYTKTYLQTYEQLLKTNKSSKSLIAALKVKYPKAGFLTGLELGAKVNTGEMQWK</sequence>
<dbReference type="InterPro" id="IPR036866">
    <property type="entry name" value="RibonucZ/Hydroxyglut_hydro"/>
</dbReference>
<feature type="domain" description="Metallo-beta-lactamase" evidence="1">
    <location>
        <begin position="49"/>
        <end position="234"/>
    </location>
</feature>
<keyword evidence="3" id="KW-1185">Reference proteome</keyword>
<dbReference type="RefSeq" id="WP_076372745.1">
    <property type="nucleotide sequence ID" value="NZ_FTMG01000003.1"/>
</dbReference>
<dbReference type="Gene3D" id="3.60.15.10">
    <property type="entry name" value="Ribonuclease Z/Hydroxyacylglutathione hydrolase-like"/>
    <property type="match status" value="1"/>
</dbReference>
<reference evidence="2 3" key="1">
    <citation type="submission" date="2020-08" db="EMBL/GenBank/DDBJ databases">
        <title>Genomic Encyclopedia of Type Strains, Phase IV (KMG-V): Genome sequencing to study the core and pangenomes of soil and plant-associated prokaryotes.</title>
        <authorList>
            <person name="Whitman W."/>
        </authorList>
    </citation>
    <scope>NUCLEOTIDE SEQUENCE [LARGE SCALE GENOMIC DNA]</scope>
    <source>
        <strain evidence="2 3">ANJLi2</strain>
    </source>
</reference>
<dbReference type="EMBL" id="JACHCB010000003">
    <property type="protein sequence ID" value="MBB6109259.1"/>
    <property type="molecule type" value="Genomic_DNA"/>
</dbReference>
<organism evidence="2 3">
    <name type="scientific">Mucilaginibacter lappiensis</name>
    <dbReference type="NCBI Taxonomy" id="354630"/>
    <lineage>
        <taxon>Bacteria</taxon>
        <taxon>Pseudomonadati</taxon>
        <taxon>Bacteroidota</taxon>
        <taxon>Sphingobacteriia</taxon>
        <taxon>Sphingobacteriales</taxon>
        <taxon>Sphingobacteriaceae</taxon>
        <taxon>Mucilaginibacter</taxon>
    </lineage>
</organism>
<dbReference type="SMART" id="SM00849">
    <property type="entry name" value="Lactamase_B"/>
    <property type="match status" value="1"/>
</dbReference>
<comment type="caution">
    <text evidence="2">The sequence shown here is derived from an EMBL/GenBank/DDBJ whole genome shotgun (WGS) entry which is preliminary data.</text>
</comment>
<dbReference type="InterPro" id="IPR001279">
    <property type="entry name" value="Metallo-B-lactamas"/>
</dbReference>
<evidence type="ECO:0000313" key="3">
    <source>
        <dbReference type="Proteomes" id="UP000541583"/>
    </source>
</evidence>
<evidence type="ECO:0000313" key="2">
    <source>
        <dbReference type="EMBL" id="MBB6109259.1"/>
    </source>
</evidence>